<sequence length="314" mass="35749">MIDGYMKNGKVDDAVKLFEQMPQRDAVSWIVLIGGFVKKGQFEQALEWFREMQLSGVEPDYVTLIVVIAACADLGTLWIRLVDKSHSYFIAENWVDYPLLQRFVHQYQIDESHFSTTAFIKFVINRSKGHATALRLPPYASETDLKYVSDVCGDLKDVGLPEHFVCDKSGVITELIGKWKRLEWLTLGSSYALVKILSQISIHCKDFWGLRVSNADIVKDKAIAIVNFLPKIKHLILRDAHIHRDALMKLLQGCTELQVLDVSDCIGFSEDDGEILKLASHITNFSCKGSSEYDDDFYEEGPIFAHDYGFYYSD</sequence>
<organism evidence="3 4">
    <name type="scientific">Prunus avium</name>
    <name type="common">Cherry</name>
    <name type="synonym">Cerasus avium</name>
    <dbReference type="NCBI Taxonomy" id="42229"/>
    <lineage>
        <taxon>Eukaryota</taxon>
        <taxon>Viridiplantae</taxon>
        <taxon>Streptophyta</taxon>
        <taxon>Embryophyta</taxon>
        <taxon>Tracheophyta</taxon>
        <taxon>Spermatophyta</taxon>
        <taxon>Magnoliopsida</taxon>
        <taxon>eudicotyledons</taxon>
        <taxon>Gunneridae</taxon>
        <taxon>Pentapetalae</taxon>
        <taxon>rosids</taxon>
        <taxon>fabids</taxon>
        <taxon>Rosales</taxon>
        <taxon>Rosaceae</taxon>
        <taxon>Amygdaloideae</taxon>
        <taxon>Amygdaleae</taxon>
        <taxon>Prunus</taxon>
    </lineage>
</organism>
<evidence type="ECO:0000256" key="1">
    <source>
        <dbReference type="ARBA" id="ARBA00022737"/>
    </source>
</evidence>
<dbReference type="GeneID" id="110764491"/>
<dbReference type="InterPro" id="IPR011990">
    <property type="entry name" value="TPR-like_helical_dom_sf"/>
</dbReference>
<dbReference type="PANTHER" id="PTHR38926:SF5">
    <property type="entry name" value="F-BOX AND LEUCINE-RICH REPEAT PROTEIN 6"/>
    <property type="match status" value="1"/>
</dbReference>
<feature type="repeat" description="PPR" evidence="2">
    <location>
        <begin position="1"/>
        <end position="24"/>
    </location>
</feature>
<accession>A0A6P5T7Q4</accession>
<dbReference type="Pfam" id="PF13041">
    <property type="entry name" value="PPR_2"/>
    <property type="match status" value="1"/>
</dbReference>
<dbReference type="Gene3D" id="1.25.40.10">
    <property type="entry name" value="Tetratricopeptide repeat domain"/>
    <property type="match status" value="1"/>
</dbReference>
<name>A0A6P5T7Q4_PRUAV</name>
<keyword evidence="1" id="KW-0677">Repeat</keyword>
<dbReference type="NCBIfam" id="TIGR00756">
    <property type="entry name" value="PPR"/>
    <property type="match status" value="2"/>
</dbReference>
<protein>
    <submittedName>
        <fullName evidence="4">F-box/LRR-repeat protein 23</fullName>
    </submittedName>
</protein>
<evidence type="ECO:0000313" key="3">
    <source>
        <dbReference type="Proteomes" id="UP000515124"/>
    </source>
</evidence>
<evidence type="ECO:0000256" key="2">
    <source>
        <dbReference type="PROSITE-ProRule" id="PRU00708"/>
    </source>
</evidence>
<dbReference type="KEGG" id="pavi:110764491"/>
<dbReference type="Proteomes" id="UP000515124">
    <property type="component" value="Unplaced"/>
</dbReference>
<dbReference type="PANTHER" id="PTHR38926">
    <property type="entry name" value="F-BOX DOMAIN CONTAINING PROTEIN, EXPRESSED"/>
    <property type="match status" value="1"/>
</dbReference>
<reference evidence="4" key="1">
    <citation type="submission" date="2025-08" db="UniProtKB">
        <authorList>
            <consortium name="RefSeq"/>
        </authorList>
    </citation>
    <scope>IDENTIFICATION</scope>
</reference>
<keyword evidence="3" id="KW-1185">Reference proteome</keyword>
<dbReference type="Gene3D" id="3.80.10.10">
    <property type="entry name" value="Ribonuclease Inhibitor"/>
    <property type="match status" value="1"/>
</dbReference>
<dbReference type="PROSITE" id="PS51375">
    <property type="entry name" value="PPR"/>
    <property type="match status" value="2"/>
</dbReference>
<dbReference type="Pfam" id="PF01535">
    <property type="entry name" value="PPR"/>
    <property type="match status" value="1"/>
</dbReference>
<proteinExistence type="predicted"/>
<feature type="repeat" description="PPR" evidence="2">
    <location>
        <begin position="25"/>
        <end position="59"/>
    </location>
</feature>
<dbReference type="AlphaFoldDB" id="A0A6P5T7Q4"/>
<dbReference type="InterPro" id="IPR032675">
    <property type="entry name" value="LRR_dom_sf"/>
</dbReference>
<dbReference type="InterPro" id="IPR002885">
    <property type="entry name" value="PPR_rpt"/>
</dbReference>
<gene>
    <name evidence="4" type="primary">LOC110764491</name>
</gene>
<dbReference type="SUPFAM" id="SSF52047">
    <property type="entry name" value="RNI-like"/>
    <property type="match status" value="1"/>
</dbReference>
<dbReference type="RefSeq" id="XP_021823171.1">
    <property type="nucleotide sequence ID" value="XM_021967479.1"/>
</dbReference>
<evidence type="ECO:0000313" key="4">
    <source>
        <dbReference type="RefSeq" id="XP_021823171.1"/>
    </source>
</evidence>